<protein>
    <recommendedName>
        <fullName evidence="4">Non-specific lipid-transfer protein</fullName>
    </recommendedName>
</protein>
<dbReference type="InterPro" id="IPR000528">
    <property type="entry name" value="Plant_nsLTP"/>
</dbReference>
<dbReference type="FunFam" id="1.10.110.10:FF:000002">
    <property type="entry name" value="Non-specific lipid-transfer protein"/>
    <property type="match status" value="1"/>
</dbReference>
<dbReference type="Gramene" id="C.cajan_46948.t">
    <property type="protein sequence ID" value="C.cajan_46948.t.cds1"/>
    <property type="gene ID" value="C.cajan_46948"/>
</dbReference>
<keyword evidence="3" id="KW-1015">Disulfide bond</keyword>
<dbReference type="SMART" id="SM00499">
    <property type="entry name" value="AAI"/>
    <property type="match status" value="1"/>
</dbReference>
<evidence type="ECO:0000256" key="4">
    <source>
        <dbReference type="RuleBase" id="RU000628"/>
    </source>
</evidence>
<keyword evidence="8" id="KW-1185">Reference proteome</keyword>
<sequence>MASFKVACVVVLMCMVVMSAPMAQAITCGQVASGLTPCLGFLRSGGSPPGNCCSGVKSLNAAASTTADRRAACKCLKGFAGSIGGVNAGNAAALPGKCGVKIPYKISTSTNCDAYVKLTTHSLSLSLYIYICFNFLKHFYNSF</sequence>
<dbReference type="InterPro" id="IPR016140">
    <property type="entry name" value="Bifunc_inhib/LTP/seed_store"/>
</dbReference>
<dbReference type="PRINTS" id="PR00382">
    <property type="entry name" value="LIPIDTRNSFER"/>
</dbReference>
<proteinExistence type="inferred from homology"/>
<dbReference type="OMA" id="CLIFACM"/>
<dbReference type="CDD" id="cd01960">
    <property type="entry name" value="nsLTP1"/>
    <property type="match status" value="1"/>
</dbReference>
<keyword evidence="4" id="KW-0446">Lipid-binding</keyword>
<evidence type="ECO:0000313" key="8">
    <source>
        <dbReference type="Proteomes" id="UP000075243"/>
    </source>
</evidence>
<evidence type="ECO:0000259" key="6">
    <source>
        <dbReference type="SMART" id="SM00499"/>
    </source>
</evidence>
<organism evidence="7 8">
    <name type="scientific">Cajanus cajan</name>
    <name type="common">Pigeon pea</name>
    <name type="synonym">Cajanus indicus</name>
    <dbReference type="NCBI Taxonomy" id="3821"/>
    <lineage>
        <taxon>Eukaryota</taxon>
        <taxon>Viridiplantae</taxon>
        <taxon>Streptophyta</taxon>
        <taxon>Embryophyta</taxon>
        <taxon>Tracheophyta</taxon>
        <taxon>Spermatophyta</taxon>
        <taxon>Magnoliopsida</taxon>
        <taxon>eudicotyledons</taxon>
        <taxon>Gunneridae</taxon>
        <taxon>Pentapetalae</taxon>
        <taxon>rosids</taxon>
        <taxon>fabids</taxon>
        <taxon>Fabales</taxon>
        <taxon>Fabaceae</taxon>
        <taxon>Papilionoideae</taxon>
        <taxon>50 kb inversion clade</taxon>
        <taxon>NPAAA clade</taxon>
        <taxon>indigoferoid/millettioid clade</taxon>
        <taxon>Phaseoleae</taxon>
        <taxon>Cajanus</taxon>
    </lineage>
</organism>
<dbReference type="Pfam" id="PF00234">
    <property type="entry name" value="Tryp_alpha_amyl"/>
    <property type="match status" value="1"/>
</dbReference>
<feature type="domain" description="Bifunctional inhibitor/plant lipid transfer protein/seed storage helical" evidence="6">
    <location>
        <begin position="28"/>
        <end position="112"/>
    </location>
</feature>
<dbReference type="Gene3D" id="1.10.110.10">
    <property type="entry name" value="Plant lipid-transfer and hydrophobic proteins"/>
    <property type="match status" value="1"/>
</dbReference>
<feature type="chain" id="PRO_5007587496" description="Non-specific lipid-transfer protein" evidence="5">
    <location>
        <begin position="26"/>
        <end position="143"/>
    </location>
</feature>
<keyword evidence="5" id="KW-0732">Signal</keyword>
<comment type="similarity">
    <text evidence="1 4">Belongs to the plant LTP family.</text>
</comment>
<dbReference type="SUPFAM" id="SSF47699">
    <property type="entry name" value="Bifunctional inhibitor/lipid-transfer protein/seed storage 2S albumin"/>
    <property type="match status" value="1"/>
</dbReference>
<evidence type="ECO:0000256" key="1">
    <source>
        <dbReference type="ARBA" id="ARBA00009748"/>
    </source>
</evidence>
<dbReference type="GO" id="GO:0008289">
    <property type="term" value="F:lipid binding"/>
    <property type="evidence" value="ECO:0007669"/>
    <property type="project" value="UniProtKB-KW"/>
</dbReference>
<dbReference type="InterPro" id="IPR036312">
    <property type="entry name" value="Bifun_inhib/LTP/seed_sf"/>
</dbReference>
<dbReference type="STRING" id="3821.A0A151QQZ3"/>
<evidence type="ECO:0000313" key="7">
    <source>
        <dbReference type="EMBL" id="KYP32723.1"/>
    </source>
</evidence>
<dbReference type="EMBL" id="KQ485146">
    <property type="protein sequence ID" value="KYP32723.1"/>
    <property type="molecule type" value="Genomic_DNA"/>
</dbReference>
<reference evidence="7" key="1">
    <citation type="journal article" date="2012" name="Nat. Biotechnol.">
        <title>Draft genome sequence of pigeonpea (Cajanus cajan), an orphan legume crop of resource-poor farmers.</title>
        <authorList>
            <person name="Varshney R.K."/>
            <person name="Chen W."/>
            <person name="Li Y."/>
            <person name="Bharti A.K."/>
            <person name="Saxena R.K."/>
            <person name="Schlueter J.A."/>
            <person name="Donoghue M.T."/>
            <person name="Azam S."/>
            <person name="Fan G."/>
            <person name="Whaley A.M."/>
            <person name="Farmer A.D."/>
            <person name="Sheridan J."/>
            <person name="Iwata A."/>
            <person name="Tuteja R."/>
            <person name="Penmetsa R.V."/>
            <person name="Wu W."/>
            <person name="Upadhyaya H.D."/>
            <person name="Yang S.P."/>
            <person name="Shah T."/>
            <person name="Saxena K.B."/>
            <person name="Michael T."/>
            <person name="McCombie W.R."/>
            <person name="Yang B."/>
            <person name="Zhang G."/>
            <person name="Yang H."/>
            <person name="Wang J."/>
            <person name="Spillane C."/>
            <person name="Cook D.R."/>
            <person name="May G.D."/>
            <person name="Xu X."/>
            <person name="Jackson S.A."/>
        </authorList>
    </citation>
    <scope>NUCLEOTIDE SEQUENCE [LARGE SCALE GENOMIC DNA]</scope>
</reference>
<evidence type="ECO:0000256" key="3">
    <source>
        <dbReference type="ARBA" id="ARBA00023157"/>
    </source>
</evidence>
<keyword evidence="2 4" id="KW-0813">Transport</keyword>
<dbReference type="GO" id="GO:0006869">
    <property type="term" value="P:lipid transport"/>
    <property type="evidence" value="ECO:0007669"/>
    <property type="project" value="InterPro"/>
</dbReference>
<name>A0A151QQZ3_CAJCA</name>
<feature type="signal peptide" evidence="5">
    <location>
        <begin position="1"/>
        <end position="25"/>
    </location>
</feature>
<dbReference type="Proteomes" id="UP000075243">
    <property type="component" value="Unassembled WGS sequence"/>
</dbReference>
<comment type="function">
    <text evidence="4">Plant non-specific lipid-transfer proteins transfer phospholipids as well as galactolipids across membranes. May play a role in wax or cutin deposition in the cell walls of expanding epidermal cells and certain secretory tissues.</text>
</comment>
<dbReference type="PANTHER" id="PTHR33076">
    <property type="entry name" value="NON-SPECIFIC LIPID-TRANSFER PROTEIN 2-RELATED"/>
    <property type="match status" value="1"/>
</dbReference>
<evidence type="ECO:0000256" key="5">
    <source>
        <dbReference type="SAM" id="SignalP"/>
    </source>
</evidence>
<gene>
    <name evidence="7" type="ORF">KK1_046519</name>
</gene>
<accession>A0A151QQZ3</accession>
<evidence type="ECO:0000256" key="2">
    <source>
        <dbReference type="ARBA" id="ARBA00022448"/>
    </source>
</evidence>
<dbReference type="AlphaFoldDB" id="A0A151QQZ3"/>